<evidence type="ECO:0000259" key="7">
    <source>
        <dbReference type="Pfam" id="PF04542"/>
    </source>
</evidence>
<evidence type="ECO:0000256" key="3">
    <source>
        <dbReference type="ARBA" id="ARBA00023082"/>
    </source>
</evidence>
<comment type="caution">
    <text evidence="9">The sequence shown here is derived from an EMBL/GenBank/DDBJ whole genome shotgun (WGS) entry which is preliminary data.</text>
</comment>
<accession>A0ABQ4DNI1</accession>
<dbReference type="InterPro" id="IPR036388">
    <property type="entry name" value="WH-like_DNA-bd_sf"/>
</dbReference>
<evidence type="ECO:0000256" key="1">
    <source>
        <dbReference type="ARBA" id="ARBA00010641"/>
    </source>
</evidence>
<evidence type="ECO:0000313" key="9">
    <source>
        <dbReference type="EMBL" id="GIG40900.1"/>
    </source>
</evidence>
<keyword evidence="4" id="KW-0238">DNA-binding</keyword>
<reference evidence="9 10" key="1">
    <citation type="submission" date="2021-01" db="EMBL/GenBank/DDBJ databases">
        <title>Whole genome shotgun sequence of Cellulomonas phragmiteti NBRC 110785.</title>
        <authorList>
            <person name="Komaki H."/>
            <person name="Tamura T."/>
        </authorList>
    </citation>
    <scope>NUCLEOTIDE SEQUENCE [LARGE SCALE GENOMIC DNA]</scope>
    <source>
        <strain evidence="9 10">NBRC 110785</strain>
    </source>
</reference>
<dbReference type="EMBL" id="BONP01000017">
    <property type="protein sequence ID" value="GIG40900.1"/>
    <property type="molecule type" value="Genomic_DNA"/>
</dbReference>
<dbReference type="InterPro" id="IPR014284">
    <property type="entry name" value="RNA_pol_sigma-70_dom"/>
</dbReference>
<dbReference type="InterPro" id="IPR013324">
    <property type="entry name" value="RNA_pol_sigma_r3/r4-like"/>
</dbReference>
<dbReference type="InterPro" id="IPR013325">
    <property type="entry name" value="RNA_pol_sigma_r2"/>
</dbReference>
<dbReference type="InterPro" id="IPR039425">
    <property type="entry name" value="RNA_pol_sigma-70-like"/>
</dbReference>
<gene>
    <name evidence="9" type="ORF">Cph01nite_26620</name>
</gene>
<dbReference type="InterPro" id="IPR007627">
    <property type="entry name" value="RNA_pol_sigma70_r2"/>
</dbReference>
<dbReference type="Pfam" id="PF08281">
    <property type="entry name" value="Sigma70_r4_2"/>
    <property type="match status" value="1"/>
</dbReference>
<dbReference type="RefSeq" id="WP_203675014.1">
    <property type="nucleotide sequence ID" value="NZ_BONP01000017.1"/>
</dbReference>
<dbReference type="SUPFAM" id="SSF88946">
    <property type="entry name" value="Sigma2 domain of RNA polymerase sigma factors"/>
    <property type="match status" value="1"/>
</dbReference>
<keyword evidence="3" id="KW-0731">Sigma factor</keyword>
<evidence type="ECO:0000313" key="10">
    <source>
        <dbReference type="Proteomes" id="UP000614741"/>
    </source>
</evidence>
<feature type="region of interest" description="Disordered" evidence="6">
    <location>
        <begin position="165"/>
        <end position="188"/>
    </location>
</feature>
<evidence type="ECO:0000256" key="6">
    <source>
        <dbReference type="SAM" id="MobiDB-lite"/>
    </source>
</evidence>
<dbReference type="NCBIfam" id="TIGR02937">
    <property type="entry name" value="sigma70-ECF"/>
    <property type="match status" value="1"/>
</dbReference>
<keyword evidence="2" id="KW-0805">Transcription regulation</keyword>
<dbReference type="Proteomes" id="UP000614741">
    <property type="component" value="Unassembled WGS sequence"/>
</dbReference>
<dbReference type="InterPro" id="IPR013249">
    <property type="entry name" value="RNA_pol_sigma70_r4_t2"/>
</dbReference>
<proteinExistence type="inferred from homology"/>
<dbReference type="Gene3D" id="1.10.1740.10">
    <property type="match status" value="1"/>
</dbReference>
<evidence type="ECO:0000256" key="2">
    <source>
        <dbReference type="ARBA" id="ARBA00023015"/>
    </source>
</evidence>
<sequence length="188" mass="20465">MTRRSDDVLDRLVRDRYPALLARARLLVHDPTAAQDLVQDALVATFVGRARFTSVPAAEQYVRRALATRYVDGLRRRGRERLGVERLAALPADVAPDPADTPTGLADEVEAALAALAPRARACVVLRHLEDLSVRETAALLHLSEGAVKRYTSDGVRALGDLLGARPPAPDHPEVPVHLVPAQEDRRG</sequence>
<keyword evidence="5" id="KW-0804">Transcription</keyword>
<dbReference type="SUPFAM" id="SSF88659">
    <property type="entry name" value="Sigma3 and sigma4 domains of RNA polymerase sigma factors"/>
    <property type="match status" value="1"/>
</dbReference>
<dbReference type="PANTHER" id="PTHR43133:SF50">
    <property type="entry name" value="ECF RNA POLYMERASE SIGMA FACTOR SIGM"/>
    <property type="match status" value="1"/>
</dbReference>
<feature type="domain" description="RNA polymerase sigma factor 70 region 4 type 2" evidence="8">
    <location>
        <begin position="107"/>
        <end position="159"/>
    </location>
</feature>
<protein>
    <submittedName>
        <fullName evidence="9">RNA polymerase sigma factor</fullName>
    </submittedName>
</protein>
<feature type="domain" description="RNA polymerase sigma-70 region 2" evidence="7">
    <location>
        <begin position="12"/>
        <end position="79"/>
    </location>
</feature>
<evidence type="ECO:0000259" key="8">
    <source>
        <dbReference type="Pfam" id="PF08281"/>
    </source>
</evidence>
<name>A0ABQ4DNI1_9CELL</name>
<evidence type="ECO:0000256" key="5">
    <source>
        <dbReference type="ARBA" id="ARBA00023163"/>
    </source>
</evidence>
<dbReference type="Gene3D" id="1.10.10.10">
    <property type="entry name" value="Winged helix-like DNA-binding domain superfamily/Winged helix DNA-binding domain"/>
    <property type="match status" value="1"/>
</dbReference>
<evidence type="ECO:0000256" key="4">
    <source>
        <dbReference type="ARBA" id="ARBA00023125"/>
    </source>
</evidence>
<keyword evidence="10" id="KW-1185">Reference proteome</keyword>
<dbReference type="PANTHER" id="PTHR43133">
    <property type="entry name" value="RNA POLYMERASE ECF-TYPE SIGMA FACTO"/>
    <property type="match status" value="1"/>
</dbReference>
<organism evidence="9 10">
    <name type="scientific">Cellulomonas phragmiteti</name>
    <dbReference type="NCBI Taxonomy" id="478780"/>
    <lineage>
        <taxon>Bacteria</taxon>
        <taxon>Bacillati</taxon>
        <taxon>Actinomycetota</taxon>
        <taxon>Actinomycetes</taxon>
        <taxon>Micrococcales</taxon>
        <taxon>Cellulomonadaceae</taxon>
        <taxon>Cellulomonas</taxon>
    </lineage>
</organism>
<dbReference type="Pfam" id="PF04542">
    <property type="entry name" value="Sigma70_r2"/>
    <property type="match status" value="1"/>
</dbReference>
<comment type="similarity">
    <text evidence="1">Belongs to the sigma-70 factor family. ECF subfamily.</text>
</comment>